<dbReference type="InterPro" id="IPR002912">
    <property type="entry name" value="ACT_dom"/>
</dbReference>
<comment type="similarity">
    <text evidence="1">Belongs to the UPF0237 family.</text>
</comment>
<dbReference type="Pfam" id="PF13740">
    <property type="entry name" value="ACT_6"/>
    <property type="match status" value="1"/>
</dbReference>
<keyword evidence="4" id="KW-1185">Reference proteome</keyword>
<dbReference type="InterPro" id="IPR045865">
    <property type="entry name" value="ACT-like_dom_sf"/>
</dbReference>
<dbReference type="HAMAP" id="MF_01054">
    <property type="entry name" value="UPF0237"/>
    <property type="match status" value="1"/>
</dbReference>
<dbReference type="Gene3D" id="3.30.70.260">
    <property type="match status" value="1"/>
</dbReference>
<reference evidence="4" key="1">
    <citation type="journal article" date="2015" name="Genome Announc.">
        <title>Whole-Genome Sequences of 80 Environmental and Clinical Isolates of Burkholderia pseudomallei.</title>
        <authorList>
            <person name="Johnson S.L."/>
            <person name="Baker A.L."/>
            <person name="Chain P.S."/>
            <person name="Currie B.J."/>
            <person name="Daligault H.E."/>
            <person name="Davenport K.W."/>
            <person name="Davis C.B."/>
            <person name="Inglis T.J."/>
            <person name="Kaestli M."/>
            <person name="Koren S."/>
            <person name="Mayo M."/>
            <person name="Merritt A.J."/>
            <person name="Price E.P."/>
            <person name="Sarovich D.S."/>
            <person name="Warner J."/>
            <person name="Rosovitz M.J."/>
        </authorList>
    </citation>
    <scope>NUCLEOTIDE SEQUENCE [LARGE SCALE GENOMIC DNA]</scope>
    <source>
        <strain evidence="4">DSM 2030</strain>
    </source>
</reference>
<accession>A0A097AQT7</accession>
<dbReference type="OrthoDB" id="9803078at2"/>
<dbReference type="PROSITE" id="PS51671">
    <property type="entry name" value="ACT"/>
    <property type="match status" value="1"/>
</dbReference>
<organism evidence="3 4">
    <name type="scientific">Thermoanaerobacter kivui</name>
    <name type="common">Acetogenium kivui</name>
    <dbReference type="NCBI Taxonomy" id="2325"/>
    <lineage>
        <taxon>Bacteria</taxon>
        <taxon>Bacillati</taxon>
        <taxon>Bacillota</taxon>
        <taxon>Clostridia</taxon>
        <taxon>Thermoanaerobacterales</taxon>
        <taxon>Thermoanaerobacteraceae</taxon>
        <taxon>Thermoanaerobacter</taxon>
    </lineage>
</organism>
<dbReference type="RefSeq" id="WP_049684968.1">
    <property type="nucleotide sequence ID" value="NZ_CP009170.1"/>
</dbReference>
<name>A0A097AQT7_THEKI</name>
<dbReference type="AlphaFoldDB" id="A0A097AQT7"/>
<dbReference type="STRING" id="2325.TKV_c09950"/>
<dbReference type="PANTHER" id="PTHR34875:SF6">
    <property type="entry name" value="UPF0237 PROTEIN MJ1558"/>
    <property type="match status" value="1"/>
</dbReference>
<dbReference type="InterPro" id="IPR022986">
    <property type="entry name" value="UPF0237_ACT"/>
</dbReference>
<dbReference type="NCBIfam" id="NF001220">
    <property type="entry name" value="PRK00194.1"/>
    <property type="match status" value="1"/>
</dbReference>
<gene>
    <name evidence="3" type="ORF">TKV_c09950</name>
</gene>
<protein>
    <recommendedName>
        <fullName evidence="1">UPF0237 protein TKV_c09950</fullName>
    </recommendedName>
</protein>
<dbReference type="PANTHER" id="PTHR34875">
    <property type="entry name" value="UPF0237 PROTEIN MJ1558"/>
    <property type="match status" value="1"/>
</dbReference>
<dbReference type="eggNOG" id="COG3830">
    <property type="taxonomic scope" value="Bacteria"/>
</dbReference>
<dbReference type="InterPro" id="IPR050990">
    <property type="entry name" value="UPF0237/GcvR_regulator"/>
</dbReference>
<evidence type="ECO:0000313" key="3">
    <source>
        <dbReference type="EMBL" id="AIS52172.1"/>
    </source>
</evidence>
<evidence type="ECO:0000259" key="2">
    <source>
        <dbReference type="PROSITE" id="PS51671"/>
    </source>
</evidence>
<dbReference type="SUPFAM" id="SSF55021">
    <property type="entry name" value="ACT-like"/>
    <property type="match status" value="1"/>
</dbReference>
<feature type="domain" description="ACT" evidence="2">
    <location>
        <begin position="7"/>
        <end position="81"/>
    </location>
</feature>
<dbReference type="HOGENOM" id="CLU_155669_0_1_9"/>
<evidence type="ECO:0000256" key="1">
    <source>
        <dbReference type="HAMAP-Rule" id="MF_01054"/>
    </source>
</evidence>
<dbReference type="KEGG" id="tki:TKV_c09950"/>
<dbReference type="EMBL" id="CP009170">
    <property type="protein sequence ID" value="AIS52172.1"/>
    <property type="molecule type" value="Genomic_DNA"/>
</dbReference>
<dbReference type="Proteomes" id="UP000029669">
    <property type="component" value="Chromosome"/>
</dbReference>
<dbReference type="CDD" id="cd04872">
    <property type="entry name" value="ACT_1ZPV"/>
    <property type="match status" value="1"/>
</dbReference>
<sequence length="92" mass="10349">MDAQKAIISIIGVDKVGIIYSVSKLLAEANINILDISQTILRDIFTMIMIVDISNSTVEFNILKENLNSLGEKMGLKIDIQKEDIFRAMHRL</sequence>
<evidence type="ECO:0000313" key="4">
    <source>
        <dbReference type="Proteomes" id="UP000029669"/>
    </source>
</evidence>
<proteinExistence type="inferred from homology"/>